<reference evidence="10 11" key="1">
    <citation type="submission" date="2022-03" db="EMBL/GenBank/DDBJ databases">
        <title>Complete genome of Streptomyces rimosus ssp. rimosus R7 (=ATCC 10970).</title>
        <authorList>
            <person name="Beganovic S."/>
            <person name="Ruckert C."/>
            <person name="Busche T."/>
            <person name="Kalinowski J."/>
            <person name="Wittmann C."/>
        </authorList>
    </citation>
    <scope>NUCLEOTIDE SEQUENCE [LARGE SCALE GENOMIC DNA]</scope>
    <source>
        <strain evidence="10 11">R7</strain>
    </source>
</reference>
<dbReference type="CDD" id="cd00207">
    <property type="entry name" value="fer2"/>
    <property type="match status" value="1"/>
</dbReference>
<evidence type="ECO:0000256" key="8">
    <source>
        <dbReference type="ARBA" id="ARBA00023014"/>
    </source>
</evidence>
<keyword evidence="8" id="KW-0411">Iron-sulfur</keyword>
<dbReference type="InterPro" id="IPR039261">
    <property type="entry name" value="FNR_nucleotide-bd"/>
</dbReference>
<dbReference type="InterPro" id="IPR001433">
    <property type="entry name" value="OxRdtase_FAD/NAD-bd"/>
</dbReference>
<dbReference type="Proteomes" id="UP000829494">
    <property type="component" value="Chromosome"/>
</dbReference>
<evidence type="ECO:0000313" key="11">
    <source>
        <dbReference type="Proteomes" id="UP000829494"/>
    </source>
</evidence>
<evidence type="ECO:0000256" key="4">
    <source>
        <dbReference type="ARBA" id="ARBA00022723"/>
    </source>
</evidence>
<dbReference type="PRINTS" id="PR00410">
    <property type="entry name" value="PHEHYDRXLASE"/>
</dbReference>
<dbReference type="InterPro" id="IPR012675">
    <property type="entry name" value="Beta-grasp_dom_sf"/>
</dbReference>
<dbReference type="Gene3D" id="3.40.50.80">
    <property type="entry name" value="Nucleotide-binding domain of ferredoxin-NADP reductase (FNR) module"/>
    <property type="match status" value="1"/>
</dbReference>
<dbReference type="InterPro" id="IPR017938">
    <property type="entry name" value="Riboflavin_synthase-like_b-brl"/>
</dbReference>
<evidence type="ECO:0000256" key="7">
    <source>
        <dbReference type="ARBA" id="ARBA00023004"/>
    </source>
</evidence>
<feature type="domain" description="FAD-binding FR-type" evidence="9">
    <location>
        <begin position="43"/>
        <end position="146"/>
    </location>
</feature>
<dbReference type="PROSITE" id="PS51384">
    <property type="entry name" value="FAD_FR"/>
    <property type="match status" value="1"/>
</dbReference>
<evidence type="ECO:0000313" key="10">
    <source>
        <dbReference type="EMBL" id="UNZ01059.1"/>
    </source>
</evidence>
<evidence type="ECO:0000256" key="3">
    <source>
        <dbReference type="ARBA" id="ARBA00022714"/>
    </source>
</evidence>
<accession>A0ABY3YXT4</accession>
<dbReference type="PANTHER" id="PTHR47354:SF6">
    <property type="entry name" value="NADH OXIDOREDUCTASE HCR"/>
    <property type="match status" value="1"/>
</dbReference>
<dbReference type="Gene3D" id="3.10.20.30">
    <property type="match status" value="1"/>
</dbReference>
<evidence type="ECO:0000259" key="9">
    <source>
        <dbReference type="PROSITE" id="PS51384"/>
    </source>
</evidence>
<dbReference type="EMBL" id="CP094298">
    <property type="protein sequence ID" value="UNZ01059.1"/>
    <property type="molecule type" value="Genomic_DNA"/>
</dbReference>
<dbReference type="Gene3D" id="2.40.30.10">
    <property type="entry name" value="Translation factors"/>
    <property type="match status" value="1"/>
</dbReference>
<comment type="cofactor">
    <cofactor evidence="1">
        <name>FAD</name>
        <dbReference type="ChEBI" id="CHEBI:57692"/>
    </cofactor>
</comment>
<protein>
    <submittedName>
        <fullName evidence="10">Stearoyl-CoA 9-desaturase electron transfer partner</fullName>
    </submittedName>
</protein>
<dbReference type="RefSeq" id="WP_003979350.1">
    <property type="nucleotide sequence ID" value="NZ_CP043497.1"/>
</dbReference>
<evidence type="ECO:0000256" key="2">
    <source>
        <dbReference type="ARBA" id="ARBA00022630"/>
    </source>
</evidence>
<evidence type="ECO:0000256" key="5">
    <source>
        <dbReference type="ARBA" id="ARBA00022827"/>
    </source>
</evidence>
<keyword evidence="7" id="KW-0408">Iron</keyword>
<gene>
    <name evidence="10" type="ORF">SRIMR7_02800</name>
</gene>
<keyword evidence="11" id="KW-1185">Reference proteome</keyword>
<evidence type="ECO:0000256" key="6">
    <source>
        <dbReference type="ARBA" id="ARBA00023002"/>
    </source>
</evidence>
<organism evidence="10 11">
    <name type="scientific">Streptomyces rimosus subsp. rimosus</name>
    <dbReference type="NCBI Taxonomy" id="132474"/>
    <lineage>
        <taxon>Bacteria</taxon>
        <taxon>Bacillati</taxon>
        <taxon>Actinomycetota</taxon>
        <taxon>Actinomycetes</taxon>
        <taxon>Kitasatosporales</taxon>
        <taxon>Streptomycetaceae</taxon>
        <taxon>Streptomyces</taxon>
    </lineage>
</organism>
<dbReference type="InterPro" id="IPR036010">
    <property type="entry name" value="2Fe-2S_ferredoxin-like_sf"/>
</dbReference>
<keyword evidence="4" id="KW-0479">Metal-binding</keyword>
<dbReference type="CDD" id="cd06216">
    <property type="entry name" value="FNR_iron_sulfur_binding_2"/>
    <property type="match status" value="1"/>
</dbReference>
<dbReference type="SUPFAM" id="SSF63380">
    <property type="entry name" value="Riboflavin synthase domain-like"/>
    <property type="match status" value="1"/>
</dbReference>
<evidence type="ECO:0000256" key="1">
    <source>
        <dbReference type="ARBA" id="ARBA00001974"/>
    </source>
</evidence>
<dbReference type="PANTHER" id="PTHR47354">
    <property type="entry name" value="NADH OXIDOREDUCTASE HCR"/>
    <property type="match status" value="1"/>
</dbReference>
<dbReference type="SUPFAM" id="SSF52343">
    <property type="entry name" value="Ferredoxin reductase-like, C-terminal NADP-linked domain"/>
    <property type="match status" value="1"/>
</dbReference>
<dbReference type="Pfam" id="PF00111">
    <property type="entry name" value="Fer2"/>
    <property type="match status" value="1"/>
</dbReference>
<proteinExistence type="predicted"/>
<dbReference type="InterPro" id="IPR001041">
    <property type="entry name" value="2Fe-2S_ferredoxin-type"/>
</dbReference>
<keyword evidence="5" id="KW-0274">FAD</keyword>
<dbReference type="InterPro" id="IPR017927">
    <property type="entry name" value="FAD-bd_FR_type"/>
</dbReference>
<dbReference type="Pfam" id="PF00175">
    <property type="entry name" value="NAD_binding_1"/>
    <property type="match status" value="1"/>
</dbReference>
<sequence length="383" mass="41467">MPPFAPSLFAGRLTDRILSAAVWLTTPLGPDDYFGLVDPLLSARHPAGRIVAVRPEGPDAATLVIRPGRGWAGHRAGQYLPVGVELDGVRHWRTYSLTSPPGRPGTPLTITVKADPRGRVSPRLVHHIPPGTVLRLGPAQGDFVLPDPPPHRMLMVSAGSGITPLMGMLRTLIRRHPRQPGRPNVVLLHTAPTPQECLFRAELRDMAARLPWFRFRERHTRTQASRAGAAEEAPPARRLTPADIIGLCPDWRARDTWACGPPGLLAAIEEHWASAGLTTRLHTERFRLTPPCPPGSSTPADHVRFARSGIEAESDPTVPLLVTGEQAGVPMPYGCRRGVCFGCLLPLLHGRVRDLRTGEVHGEPGTPIQSCVNTAASPLALDI</sequence>
<keyword evidence="3" id="KW-0001">2Fe-2S</keyword>
<keyword evidence="6" id="KW-0560">Oxidoreductase</keyword>
<dbReference type="InterPro" id="IPR050415">
    <property type="entry name" value="MRET"/>
</dbReference>
<name>A0ABY3YXT4_STRRM</name>
<dbReference type="GeneID" id="66859858"/>
<dbReference type="SUPFAM" id="SSF54292">
    <property type="entry name" value="2Fe-2S ferredoxin-like"/>
    <property type="match status" value="1"/>
</dbReference>
<keyword evidence="2" id="KW-0285">Flavoprotein</keyword>